<keyword evidence="6 10" id="KW-0472">Membrane</keyword>
<evidence type="ECO:0000256" key="7">
    <source>
        <dbReference type="ARBA" id="ARBA00023180"/>
    </source>
</evidence>
<keyword evidence="10" id="KW-1133">Transmembrane helix</keyword>
<evidence type="ECO:0000256" key="10">
    <source>
        <dbReference type="SAM" id="Phobius"/>
    </source>
</evidence>
<evidence type="ECO:0000256" key="6">
    <source>
        <dbReference type="ARBA" id="ARBA00023136"/>
    </source>
</evidence>
<evidence type="ECO:0000256" key="3">
    <source>
        <dbReference type="ARBA" id="ARBA00022475"/>
    </source>
</evidence>
<keyword evidence="5 11" id="KW-0732">Signal</keyword>
<dbReference type="EMBL" id="CAXIEN010000117">
    <property type="protein sequence ID" value="CAL1278940.1"/>
    <property type="molecule type" value="Genomic_DNA"/>
</dbReference>
<feature type="domain" description="Repulsive guidance molecule C-terminal" evidence="12">
    <location>
        <begin position="143"/>
        <end position="357"/>
    </location>
</feature>
<evidence type="ECO:0000256" key="11">
    <source>
        <dbReference type="SAM" id="SignalP"/>
    </source>
</evidence>
<dbReference type="GO" id="GO:0005886">
    <property type="term" value="C:plasma membrane"/>
    <property type="evidence" value="ECO:0007669"/>
    <property type="project" value="UniProtKB-SubCell"/>
</dbReference>
<dbReference type="Proteomes" id="UP001497382">
    <property type="component" value="Unassembled WGS sequence"/>
</dbReference>
<dbReference type="Gene3D" id="3.40.1000.10">
    <property type="entry name" value="Mog1/PsbP, alpha/beta/alpha sandwich"/>
    <property type="match status" value="1"/>
</dbReference>
<comment type="similarity">
    <text evidence="2">Belongs to the repulsive guidance molecule (RGM) family.</text>
</comment>
<dbReference type="InterPro" id="IPR040287">
    <property type="entry name" value="RGM"/>
</dbReference>
<dbReference type="GO" id="GO:0030509">
    <property type="term" value="P:BMP signaling pathway"/>
    <property type="evidence" value="ECO:0007669"/>
    <property type="project" value="TreeGrafter"/>
</dbReference>
<comment type="subcellular location">
    <subcellularLocation>
        <location evidence="1">Cell membrane</location>
        <topology evidence="1">Lipid-anchor</topology>
        <topology evidence="1">GPI-anchor</topology>
    </subcellularLocation>
</comment>
<sequence length="403" mass="44432">MGRGYSGGPANAPSVLLQLIIIVCGSSLVYSAECRVQLCSRQYARHTEEDNIQQGATFRYCSVLRSYSDCVRATARSCRGDLSYHTVQSLVSQWTRMFDCARVLERGPQAMPPPRHPSRPGGGHKFQKPPHQECNSYRPVGGYSHCALFGDPHLRTFYDELQTCSVPGAWPLLDNPHVAVQVTNEPVGKGSVATAITKVTVIIRQHAPCAIEKTYEAQTDFLPGVFVDGQKWSGPGVRIKEEMPGKHVEINLRYINTRIVIRQSGRYLTFAAKMPSAIAVQGAQEDTLELCVRGCPRRERIDFERLLESQSGPKSEAIAACRALNITDFYFDACVFDLLTTGDGSFSAAARDAMLDAGQQSVVNGSLPIVPRSVESGQESLCCSLLLRFMVGLLLVFWVQIIR</sequence>
<keyword evidence="4" id="KW-0336">GPI-anchor</keyword>
<evidence type="ECO:0000256" key="9">
    <source>
        <dbReference type="SAM" id="MobiDB-lite"/>
    </source>
</evidence>
<keyword evidence="8" id="KW-0449">Lipoprotein</keyword>
<evidence type="ECO:0000256" key="8">
    <source>
        <dbReference type="ARBA" id="ARBA00023288"/>
    </source>
</evidence>
<feature type="chain" id="PRO_5043494713" description="Repulsive guidance molecule A" evidence="11">
    <location>
        <begin position="32"/>
        <end position="403"/>
    </location>
</feature>
<gene>
    <name evidence="14" type="ORF">LARSCL_LOCUS10071</name>
</gene>
<keyword evidence="10" id="KW-0812">Transmembrane</keyword>
<evidence type="ECO:0000256" key="5">
    <source>
        <dbReference type="ARBA" id="ARBA00022729"/>
    </source>
</evidence>
<feature type="transmembrane region" description="Helical" evidence="10">
    <location>
        <begin position="385"/>
        <end position="402"/>
    </location>
</feature>
<dbReference type="InterPro" id="IPR009496">
    <property type="entry name" value="RGM_C"/>
</dbReference>
<keyword evidence="15" id="KW-1185">Reference proteome</keyword>
<feature type="region of interest" description="Disordered" evidence="9">
    <location>
        <begin position="107"/>
        <end position="131"/>
    </location>
</feature>
<dbReference type="Pfam" id="PF06534">
    <property type="entry name" value="RGM_C"/>
    <property type="match status" value="1"/>
</dbReference>
<keyword evidence="3" id="KW-1003">Cell membrane</keyword>
<feature type="domain" description="Repulsive guidance molecule N-terminal" evidence="13">
    <location>
        <begin position="34"/>
        <end position="101"/>
    </location>
</feature>
<protein>
    <recommendedName>
        <fullName evidence="16">Repulsive guidance molecule A</fullName>
    </recommendedName>
</protein>
<dbReference type="AlphaFoldDB" id="A0AAV2A7F3"/>
<feature type="signal peptide" evidence="11">
    <location>
        <begin position="1"/>
        <end position="31"/>
    </location>
</feature>
<evidence type="ECO:0000256" key="1">
    <source>
        <dbReference type="ARBA" id="ARBA00004609"/>
    </source>
</evidence>
<evidence type="ECO:0000256" key="4">
    <source>
        <dbReference type="ARBA" id="ARBA00022622"/>
    </source>
</evidence>
<evidence type="ECO:0008006" key="16">
    <source>
        <dbReference type="Google" id="ProtNLM"/>
    </source>
</evidence>
<dbReference type="GO" id="GO:0015026">
    <property type="term" value="F:coreceptor activity"/>
    <property type="evidence" value="ECO:0007669"/>
    <property type="project" value="TreeGrafter"/>
</dbReference>
<keyword evidence="7" id="KW-0325">Glycoprotein</keyword>
<evidence type="ECO:0000259" key="13">
    <source>
        <dbReference type="Pfam" id="PF06535"/>
    </source>
</evidence>
<reference evidence="14 15" key="1">
    <citation type="submission" date="2024-04" db="EMBL/GenBank/DDBJ databases">
        <authorList>
            <person name="Rising A."/>
            <person name="Reimegard J."/>
            <person name="Sonavane S."/>
            <person name="Akerstrom W."/>
            <person name="Nylinder S."/>
            <person name="Hedman E."/>
            <person name="Kallberg Y."/>
        </authorList>
    </citation>
    <scope>NUCLEOTIDE SEQUENCE [LARGE SCALE GENOMIC DNA]</scope>
</reference>
<dbReference type="PANTHER" id="PTHR31428">
    <property type="entry name" value="RGM DOMAIN FAMILY MEMBER DRAG-1"/>
    <property type="match status" value="1"/>
</dbReference>
<evidence type="ECO:0000313" key="15">
    <source>
        <dbReference type="Proteomes" id="UP001497382"/>
    </source>
</evidence>
<dbReference type="InterPro" id="IPR010536">
    <property type="entry name" value="RGM_N"/>
</dbReference>
<proteinExistence type="inferred from homology"/>
<organism evidence="14 15">
    <name type="scientific">Larinioides sclopetarius</name>
    <dbReference type="NCBI Taxonomy" id="280406"/>
    <lineage>
        <taxon>Eukaryota</taxon>
        <taxon>Metazoa</taxon>
        <taxon>Ecdysozoa</taxon>
        <taxon>Arthropoda</taxon>
        <taxon>Chelicerata</taxon>
        <taxon>Arachnida</taxon>
        <taxon>Araneae</taxon>
        <taxon>Araneomorphae</taxon>
        <taxon>Entelegynae</taxon>
        <taxon>Araneoidea</taxon>
        <taxon>Araneidae</taxon>
        <taxon>Larinioides</taxon>
    </lineage>
</organism>
<dbReference type="GO" id="GO:0098552">
    <property type="term" value="C:side of membrane"/>
    <property type="evidence" value="ECO:0007669"/>
    <property type="project" value="UniProtKB-KW"/>
</dbReference>
<evidence type="ECO:0000256" key="2">
    <source>
        <dbReference type="ARBA" id="ARBA00005321"/>
    </source>
</evidence>
<dbReference type="PANTHER" id="PTHR31428:SF6">
    <property type="entry name" value="REPULSIVE GUIDANCE MOLECULE B HOMOLOG DRAG-1"/>
    <property type="match status" value="1"/>
</dbReference>
<name>A0AAV2A7F3_9ARAC</name>
<dbReference type="Pfam" id="PF06535">
    <property type="entry name" value="RGM_N"/>
    <property type="match status" value="1"/>
</dbReference>
<evidence type="ECO:0000259" key="12">
    <source>
        <dbReference type="Pfam" id="PF06534"/>
    </source>
</evidence>
<accession>A0AAV2A7F3</accession>
<evidence type="ECO:0000313" key="14">
    <source>
        <dbReference type="EMBL" id="CAL1278940.1"/>
    </source>
</evidence>
<comment type="caution">
    <text evidence="14">The sequence shown here is derived from an EMBL/GenBank/DDBJ whole genome shotgun (WGS) entry which is preliminary data.</text>
</comment>